<dbReference type="AlphaFoldDB" id="A0A0U1Q1G3"/>
<dbReference type="STRING" id="1610491.AAV94_04430"/>
<reference evidence="3 4" key="1">
    <citation type="submission" date="2015-05" db="EMBL/GenBank/DDBJ databases">
        <title>Draft genome sequence of Lampropedia sp. CT6, isolated from the microbial mat of a hot water spring, located at Manikaran, India.</title>
        <authorList>
            <person name="Tripathi C."/>
            <person name="Rani P."/>
            <person name="Mahato N.K."/>
            <person name="Lal R."/>
        </authorList>
    </citation>
    <scope>NUCLEOTIDE SEQUENCE [LARGE SCALE GENOMIC DNA]</scope>
    <source>
        <strain evidence="3 4">CT6</strain>
    </source>
</reference>
<sequence length="212" mass="23773">MKNILSQFQQTSGRDPWLWPIAPKACVYVFIAAGVLVLLWFLWLSGYRDQLESARAREASLRTEFSRDYAKAVNLEALKSQKEQAIQYVNLLEKQLPNEAEMAALLSDINQAGIGRGLQFQLFKPGAQQVRDYYVEQPIELVVDGTYDAIGEFVSDIAHLSRIVTIGNMEIRGAADRASDRLTMRAIARTYRYLSPEEASQAAANAKKGGRN</sequence>
<keyword evidence="2" id="KW-0472">Membrane</keyword>
<dbReference type="GO" id="GO:0043107">
    <property type="term" value="P:type IV pilus-dependent motility"/>
    <property type="evidence" value="ECO:0007669"/>
    <property type="project" value="InterPro"/>
</dbReference>
<protein>
    <recommendedName>
        <fullName evidence="5">Pilus assembly protein PilO</fullName>
    </recommendedName>
</protein>
<feature type="coiled-coil region" evidence="1">
    <location>
        <begin position="44"/>
        <end position="95"/>
    </location>
</feature>
<feature type="transmembrane region" description="Helical" evidence="2">
    <location>
        <begin position="27"/>
        <end position="47"/>
    </location>
</feature>
<dbReference type="GO" id="GO:0043683">
    <property type="term" value="P:type IV pilus assembly"/>
    <property type="evidence" value="ECO:0007669"/>
    <property type="project" value="InterPro"/>
</dbReference>
<keyword evidence="2" id="KW-1133">Transmembrane helix</keyword>
<accession>A0A0U1Q1G3</accession>
<dbReference type="EMBL" id="LBNQ01000018">
    <property type="protein sequence ID" value="KKW68614.1"/>
    <property type="molecule type" value="Genomic_DNA"/>
</dbReference>
<dbReference type="RefSeq" id="WP_046741125.1">
    <property type="nucleotide sequence ID" value="NZ_LBNQ01000018.1"/>
</dbReference>
<dbReference type="Gene3D" id="3.30.70.60">
    <property type="match status" value="1"/>
</dbReference>
<dbReference type="Pfam" id="PF04350">
    <property type="entry name" value="PilO"/>
    <property type="match status" value="1"/>
</dbReference>
<dbReference type="InterPro" id="IPR007445">
    <property type="entry name" value="PilO"/>
</dbReference>
<dbReference type="OrthoDB" id="9802133at2"/>
<comment type="caution">
    <text evidence="3">The sequence shown here is derived from an EMBL/GenBank/DDBJ whole genome shotgun (WGS) entry which is preliminary data.</text>
</comment>
<proteinExistence type="predicted"/>
<keyword evidence="4" id="KW-1185">Reference proteome</keyword>
<dbReference type="PATRIC" id="fig|1610491.3.peg.944"/>
<organism evidence="3 4">
    <name type="scientific">Lampropedia cohaerens</name>
    <dbReference type="NCBI Taxonomy" id="1610491"/>
    <lineage>
        <taxon>Bacteria</taxon>
        <taxon>Pseudomonadati</taxon>
        <taxon>Pseudomonadota</taxon>
        <taxon>Betaproteobacteria</taxon>
        <taxon>Burkholderiales</taxon>
        <taxon>Comamonadaceae</taxon>
        <taxon>Lampropedia</taxon>
    </lineage>
</organism>
<evidence type="ECO:0008006" key="5">
    <source>
        <dbReference type="Google" id="ProtNLM"/>
    </source>
</evidence>
<evidence type="ECO:0000256" key="2">
    <source>
        <dbReference type="SAM" id="Phobius"/>
    </source>
</evidence>
<dbReference type="InterPro" id="IPR014717">
    <property type="entry name" value="Transl_elong_EF1B/ribsomal_bS6"/>
</dbReference>
<gene>
    <name evidence="3" type="ORF">AAV94_04430</name>
</gene>
<dbReference type="PANTHER" id="PTHR39555">
    <property type="entry name" value="FIMBRIAL ASSEMBLY PROTEIN PILO-LIKE PROTEIN-RELATED"/>
    <property type="match status" value="1"/>
</dbReference>
<evidence type="ECO:0000313" key="4">
    <source>
        <dbReference type="Proteomes" id="UP000050580"/>
    </source>
</evidence>
<dbReference type="Proteomes" id="UP000050580">
    <property type="component" value="Unassembled WGS sequence"/>
</dbReference>
<dbReference type="PIRSF" id="PIRSF016482">
    <property type="entry name" value="PilO"/>
    <property type="match status" value="1"/>
</dbReference>
<evidence type="ECO:0000256" key="1">
    <source>
        <dbReference type="SAM" id="Coils"/>
    </source>
</evidence>
<dbReference type="PANTHER" id="PTHR39555:SF1">
    <property type="entry name" value="TYPE IV PILUS INNER MEMBRANE COMPONENT PILO"/>
    <property type="match status" value="1"/>
</dbReference>
<name>A0A0U1Q1G3_9BURK</name>
<keyword evidence="1" id="KW-0175">Coiled coil</keyword>
<keyword evidence="2" id="KW-0812">Transmembrane</keyword>
<evidence type="ECO:0000313" key="3">
    <source>
        <dbReference type="EMBL" id="KKW68614.1"/>
    </source>
</evidence>